<dbReference type="HOGENOM" id="CLU_2641453_0_0_1"/>
<dbReference type="Gramene" id="ERM98711">
    <property type="protein sequence ID" value="ERM98711"/>
    <property type="gene ID" value="AMTR_s00109p00147370"/>
</dbReference>
<evidence type="ECO:0000313" key="1">
    <source>
        <dbReference type="EMBL" id="ERM98711.1"/>
    </source>
</evidence>
<dbReference type="AlphaFoldDB" id="W1NPN4"/>
<evidence type="ECO:0000313" key="2">
    <source>
        <dbReference type="Proteomes" id="UP000017836"/>
    </source>
</evidence>
<protein>
    <submittedName>
        <fullName evidence="1">Uncharacterized protein</fullName>
    </submittedName>
</protein>
<dbReference type="EMBL" id="KI395307">
    <property type="protein sequence ID" value="ERM98711.1"/>
    <property type="molecule type" value="Genomic_DNA"/>
</dbReference>
<gene>
    <name evidence="1" type="ORF">AMTR_s00109p00147370</name>
</gene>
<sequence length="77" mass="8614">MVANLEQERRDSVFLPGYRYLEGYLQKDCGCFQLGNTVSSPEDVCALNLKGSTAWENHPSEVPVRAVAERSPPLCNR</sequence>
<proteinExistence type="predicted"/>
<dbReference type="Proteomes" id="UP000017836">
    <property type="component" value="Unassembled WGS sequence"/>
</dbReference>
<accession>W1NPN4</accession>
<name>W1NPN4_AMBTC</name>
<keyword evidence="2" id="KW-1185">Reference proteome</keyword>
<reference evidence="2" key="1">
    <citation type="journal article" date="2013" name="Science">
        <title>The Amborella genome and the evolution of flowering plants.</title>
        <authorList>
            <consortium name="Amborella Genome Project"/>
        </authorList>
    </citation>
    <scope>NUCLEOTIDE SEQUENCE [LARGE SCALE GENOMIC DNA]</scope>
</reference>
<organism evidence="1 2">
    <name type="scientific">Amborella trichopoda</name>
    <dbReference type="NCBI Taxonomy" id="13333"/>
    <lineage>
        <taxon>Eukaryota</taxon>
        <taxon>Viridiplantae</taxon>
        <taxon>Streptophyta</taxon>
        <taxon>Embryophyta</taxon>
        <taxon>Tracheophyta</taxon>
        <taxon>Spermatophyta</taxon>
        <taxon>Magnoliopsida</taxon>
        <taxon>Amborellales</taxon>
        <taxon>Amborellaceae</taxon>
        <taxon>Amborella</taxon>
    </lineage>
</organism>